<accession>A0A8T7M6L6</accession>
<dbReference type="Proteomes" id="UP001431572">
    <property type="component" value="Chromosome 2"/>
</dbReference>
<dbReference type="Pfam" id="PF01642">
    <property type="entry name" value="MM_CoA_mutase"/>
    <property type="match status" value="1"/>
</dbReference>
<dbReference type="GO" id="GO:0004494">
    <property type="term" value="F:methylmalonyl-CoA mutase activity"/>
    <property type="evidence" value="ECO:0007669"/>
    <property type="project" value="InterPro"/>
</dbReference>
<dbReference type="SUPFAM" id="SSF51703">
    <property type="entry name" value="Cobalamin (vitamin B12)-dependent enzymes"/>
    <property type="match status" value="1"/>
</dbReference>
<dbReference type="EMBL" id="CP128400">
    <property type="protein sequence ID" value="WJW69672.1"/>
    <property type="molecule type" value="Genomic_DNA"/>
</dbReference>
<dbReference type="InterPro" id="IPR016176">
    <property type="entry name" value="Cbl-dep_enz_cat"/>
</dbReference>
<evidence type="ECO:0000259" key="2">
    <source>
        <dbReference type="Pfam" id="PF01642"/>
    </source>
</evidence>
<name>A0A8T7M6L6_9CHLR</name>
<dbReference type="EMBL" id="JACATZ010000003">
    <property type="protein sequence ID" value="NWJ47767.1"/>
    <property type="molecule type" value="Genomic_DNA"/>
</dbReference>
<dbReference type="AlphaFoldDB" id="A0A8T7M6L6"/>
<dbReference type="InterPro" id="IPR006098">
    <property type="entry name" value="MMCoA_mutase_a_cat"/>
</dbReference>
<dbReference type="CDD" id="cd03680">
    <property type="entry name" value="MM_CoA_mutase_ICM_like"/>
    <property type="match status" value="1"/>
</dbReference>
<evidence type="ECO:0000313" key="5">
    <source>
        <dbReference type="Proteomes" id="UP000521676"/>
    </source>
</evidence>
<dbReference type="RefSeq" id="WP_341471545.1">
    <property type="nucleotide sequence ID" value="NZ_CP128400.1"/>
</dbReference>
<dbReference type="Proteomes" id="UP000521676">
    <property type="component" value="Unassembled WGS sequence"/>
</dbReference>
<dbReference type="GO" id="GO:0031419">
    <property type="term" value="F:cobalamin binding"/>
    <property type="evidence" value="ECO:0007669"/>
    <property type="project" value="InterPro"/>
</dbReference>
<reference evidence="4" key="2">
    <citation type="journal article" date="2024" name="Nature">
        <title>Anoxygenic phototroph of the Chloroflexota uses a type I reaction centre.</title>
        <authorList>
            <person name="Tsuji J.M."/>
            <person name="Shaw N.A."/>
            <person name="Nagashima S."/>
            <person name="Venkiteswaran J.J."/>
            <person name="Schiff S.L."/>
            <person name="Watanabe T."/>
            <person name="Fukui M."/>
            <person name="Hanada S."/>
            <person name="Tank M."/>
            <person name="Neufeld J.D."/>
        </authorList>
    </citation>
    <scope>NUCLEOTIDE SEQUENCE</scope>
    <source>
        <strain evidence="4">L227-S17</strain>
    </source>
</reference>
<keyword evidence="1" id="KW-0413">Isomerase</keyword>
<evidence type="ECO:0000313" key="3">
    <source>
        <dbReference type="EMBL" id="NWJ47767.1"/>
    </source>
</evidence>
<protein>
    <submittedName>
        <fullName evidence="3">Methylmalonyl-CoA mutase family protein</fullName>
    </submittedName>
</protein>
<keyword evidence="6" id="KW-1185">Reference proteome</keyword>
<reference evidence="3 5" key="1">
    <citation type="submission" date="2020-06" db="EMBL/GenBank/DDBJ databases">
        <title>Anoxygenic phototrophic Chloroflexota member uses a Type I reaction center.</title>
        <authorList>
            <person name="Tsuji J.M."/>
            <person name="Shaw N.A."/>
            <person name="Nagashima S."/>
            <person name="Venkiteswaran J."/>
            <person name="Schiff S.L."/>
            <person name="Hanada S."/>
            <person name="Tank M."/>
            <person name="Neufeld J.D."/>
        </authorList>
    </citation>
    <scope>NUCLEOTIDE SEQUENCE [LARGE SCALE GENOMIC DNA]</scope>
    <source>
        <strain evidence="3">L227-S17</strain>
    </source>
</reference>
<dbReference type="Gene3D" id="3.20.20.240">
    <property type="entry name" value="Methylmalonyl-CoA mutase"/>
    <property type="match status" value="1"/>
</dbReference>
<feature type="domain" description="Methylmalonyl-CoA mutase alpha/beta chain catalytic" evidence="2">
    <location>
        <begin position="44"/>
        <end position="559"/>
    </location>
</feature>
<evidence type="ECO:0000256" key="1">
    <source>
        <dbReference type="ARBA" id="ARBA00023235"/>
    </source>
</evidence>
<evidence type="ECO:0000313" key="6">
    <source>
        <dbReference type="Proteomes" id="UP001431572"/>
    </source>
</evidence>
<dbReference type="PANTHER" id="PTHR48101">
    <property type="entry name" value="METHYLMALONYL-COA MUTASE, MITOCHONDRIAL-RELATED"/>
    <property type="match status" value="1"/>
</dbReference>
<dbReference type="NCBIfam" id="TIGR00641">
    <property type="entry name" value="acid_CoA_mut_N"/>
    <property type="match status" value="1"/>
</dbReference>
<dbReference type="InterPro" id="IPR006099">
    <property type="entry name" value="MeMalonylCoA_mutase_a/b_cat"/>
</dbReference>
<evidence type="ECO:0000313" key="4">
    <source>
        <dbReference type="EMBL" id="WJW69672.1"/>
    </source>
</evidence>
<proteinExistence type="predicted"/>
<dbReference type="PANTHER" id="PTHR48101:SF1">
    <property type="entry name" value="METHYLMALONYL-COA MUTASE, LARGE SUBUNIT"/>
    <property type="match status" value="1"/>
</dbReference>
<organism evidence="3 5">
    <name type="scientific">Candidatus Chlorohelix allophototropha</name>
    <dbReference type="NCBI Taxonomy" id="3003348"/>
    <lineage>
        <taxon>Bacteria</taxon>
        <taxon>Bacillati</taxon>
        <taxon>Chloroflexota</taxon>
        <taxon>Chloroflexia</taxon>
        <taxon>Candidatus Chloroheliales</taxon>
        <taxon>Candidatus Chloroheliaceae</taxon>
        <taxon>Candidatus Chlorohelix</taxon>
    </lineage>
</organism>
<gene>
    <name evidence="3" type="ORF">HXX08_18090</name>
    <name evidence="4" type="ORF">OZ401_003300</name>
</gene>
<sequence length="566" mass="63747">MSSYNLDKVSRIKEQRRRWEDTTLKKTIERVPERASEEGVEFTTISGMKVNRLYTPADAEGLDYERDLGMPGEYPFTRGVHANMYRAKNWTMRQFAGFGTAEETNKRFKYLLEHGETGLSIAYDFPTLYGRDSDDPLSEGEMGKCGVAMNSLEDMEILLDGIPLDQVTTSMTINGPAPVVWAMYIAAAEKKGYPRRILGGTTQNDILKEYIAQNTYIYPPAPSLKLVVDTMEFGSKEMPRWNTISISGYHIREAGSTALQELAFTLIDGLTYVEEGIKRGLDVDDFAPRLSFFFNCHNDFFEEIAKFRAARRIWARELRNNYGAKQARSWLLRFHTQTAGCSLTASQPENNIVRTAIQGLAAVLGGTQSLHTNSMDEALALPSDKAVKIALRTQQIIAHESGVTTSVDPLGGSYLVEALTNEMEKGFYEYKHRIDAMGGMLAAINHGFPQKEIVDASCRFQAEIDSKKRIFVGVNDYVDNAPPEIPFLQIDPDGYRRQCERLARLRMERDNEKTSSALETIRQKAIENKENMMPYLIDACNAYATLGEITGVLRKVYGEHKDPSIV</sequence>